<proteinExistence type="predicted"/>
<dbReference type="InterPro" id="IPR012334">
    <property type="entry name" value="Pectin_lyas_fold"/>
</dbReference>
<dbReference type="RefSeq" id="WP_228548544.1">
    <property type="nucleotide sequence ID" value="NZ_ARXX01000014.1"/>
</dbReference>
<dbReference type="Proteomes" id="UP000662703">
    <property type="component" value="Unassembled WGS sequence"/>
</dbReference>
<dbReference type="SUPFAM" id="SSF51126">
    <property type="entry name" value="Pectin lyase-like"/>
    <property type="match status" value="1"/>
</dbReference>
<dbReference type="PANTHER" id="PTHR12338:SF8">
    <property type="entry name" value="HEME_HEMOPEXIN-BINDING PROTEIN"/>
    <property type="match status" value="1"/>
</dbReference>
<dbReference type="PANTHER" id="PTHR12338">
    <property type="entry name" value="AUTOTRANSPORTER"/>
    <property type="match status" value="1"/>
</dbReference>
<reference evidence="6 7" key="1">
    <citation type="submission" date="2012-09" db="EMBL/GenBank/DDBJ databases">
        <title>Genome Sequence of alkane-degrading Bacterium Alcanivorax sp. 521-1.</title>
        <authorList>
            <person name="Lai Q."/>
            <person name="Shao Z."/>
        </authorList>
    </citation>
    <scope>NUCLEOTIDE SEQUENCE [LARGE SCALE GENOMIC DNA]</scope>
    <source>
        <strain evidence="6 7">521-1</strain>
    </source>
</reference>
<evidence type="ECO:0000256" key="1">
    <source>
        <dbReference type="ARBA" id="ARBA00004613"/>
    </source>
</evidence>
<keyword evidence="2" id="KW-0964">Secreted</keyword>
<comment type="subcellular location">
    <subcellularLocation>
        <location evidence="1">Secreted</location>
    </subcellularLocation>
</comment>
<dbReference type="InterPro" id="IPR050909">
    <property type="entry name" value="Bact_Autotransporter_VF"/>
</dbReference>
<gene>
    <name evidence="6" type="ORF">Y5W_01254</name>
</gene>
<evidence type="ECO:0000313" key="7">
    <source>
        <dbReference type="Proteomes" id="UP000662703"/>
    </source>
</evidence>
<dbReference type="Pfam" id="PF05860">
    <property type="entry name" value="TPS"/>
    <property type="match status" value="1"/>
</dbReference>
<evidence type="ECO:0000256" key="4">
    <source>
        <dbReference type="SAM" id="Coils"/>
    </source>
</evidence>
<keyword evidence="3" id="KW-0732">Signal</keyword>
<dbReference type="EMBL" id="ARXX01000014">
    <property type="protein sequence ID" value="MBF5055960.1"/>
    <property type="molecule type" value="Genomic_DNA"/>
</dbReference>
<dbReference type="Gene3D" id="2.160.20.10">
    <property type="entry name" value="Single-stranded right-handed beta-helix, Pectin lyase-like"/>
    <property type="match status" value="3"/>
</dbReference>
<feature type="domain" description="Filamentous haemagglutinin FhaB/tRNA nuclease CdiA-like TPS" evidence="5">
    <location>
        <begin position="136"/>
        <end position="252"/>
    </location>
</feature>
<organism evidence="6 7">
    <name type="scientific">Alloalcanivorax profundimaris</name>
    <dbReference type="NCBI Taxonomy" id="2735259"/>
    <lineage>
        <taxon>Bacteria</taxon>
        <taxon>Pseudomonadati</taxon>
        <taxon>Pseudomonadota</taxon>
        <taxon>Gammaproteobacteria</taxon>
        <taxon>Oceanospirillales</taxon>
        <taxon>Alcanivoracaceae</taxon>
        <taxon>Alloalcanivorax</taxon>
    </lineage>
</organism>
<feature type="coiled-coil region" evidence="4">
    <location>
        <begin position="87"/>
        <end position="114"/>
    </location>
</feature>
<evidence type="ECO:0000256" key="3">
    <source>
        <dbReference type="ARBA" id="ARBA00022729"/>
    </source>
</evidence>
<comment type="caution">
    <text evidence="6">The sequence shown here is derived from an EMBL/GenBank/DDBJ whole genome shotgun (WGS) entry which is preliminary data.</text>
</comment>
<dbReference type="Pfam" id="PF12545">
    <property type="entry name" value="DUF3739"/>
    <property type="match status" value="1"/>
</dbReference>
<keyword evidence="4" id="KW-0175">Coiled coil</keyword>
<dbReference type="InterPro" id="IPR011050">
    <property type="entry name" value="Pectin_lyase_fold/virulence"/>
</dbReference>
<sequence>MKLKHAAPSTLPANRSGAAPFAVKPLARAVAVVLAMGSVTLAEAGPRVMGSDWMAAKAAARASAQAAATAGGRHSGGVRTLAEQRAAQKLKHSLDNLRRTANTLAAQRAAQEAAREAARQAASRIPDGLADGGLKVDSNPGTAGWHNADAPTQVSSDGHTTVTVKQTGNKAILNWETFNVSRDTTVDFQQQSNWAALNRVNDPQARPSQIQGRIQGEGTVMIANRNGVVFSGTSQVNARNLVAAAADISDEQFRERGIYFDEEGTQPVFTDAAGDIDIQAGARITTRAPGTSTQGGGYAMFLGRSVNNGGEIVTDRGQTTLAAGDDFYIRKGQGTEQNTASTTRGNEVATSVAAGSDAGQVTNEGLILSPEGDITLTGHDVRQQGVAVATTSVDARGTVHLLNAASDAEGSVTLGADSVTAVLIDEDSGTATDSRRQQLIDESADQDLLRDQMTDGHFDNLADLPDRRDQSRVEIVSGGDVIFEKDSLTQATGGQIAVAAEDRVRLETGAEVDVSGAVGVRVAMEANNVLVNVQSNELRDSPINRDGDSLKNEDIWIDRRELILVPAGTGGYEEDRWYTAGGLLEVSGYLDTREHSAREWAAAGGTVRLHGDAVISQSGSSVNLSGGTLNVAGGYVRQTWLMGADGRVYNAANAPGYMRYTGVYRGYQRHSERWGQTDGYYNPAVVREQRVENGYVTGRDAGQLIVSAPTAVLDGDIDASVYNGERQDRARDAGLDGYQQAQNSVALGGRLLLGRYGVQGLAGGFESDVRIGDFDAIADQLERDGELGERLNTVWLDAGRLNQQGLGGVDLVSAGAIRVDNDLAVTPGGYVRLASGQVDVDAAVTARGGDITLTNQIDINGNSGESTVLTDGDGNSDLRLGETAVLDARGLWHDAMLEPGAIWKQAYVNGGNVAIEGTQDVTLAEGGLIDVSSGAALRADGTLKGGRGGNVALRANVYRNGLANTGGRLMLGAEVRGYGVEGGGSLTVETGEGVLIGEGLRENGLLQPGEKAPTDLTLAEDLVIPEGGTLPFDYSYEKSAILPGEAVGDGQVVVSSGDPLVPAAAWTIPADAPAGFLVMGAAPLPWLPAPQYGPGDTVPAGTSLVSMSGSLPANYVVPADAFPQGLPIPPQITTYPAGSQAPTDLVVMEAGEVLSKGTRLDTAVQVEEFLTVDPALFQRGFSHYEVNGHEGMEVQDGTRVDARMPVYRLAMGGHQASRLEDGLELWMPPLHLEKPEDRTLQQRGGASLTLKASRRDTGAAEAESVTIGTGAELTVDPGETLELVGGRQITVDGTLRAPGGNIHILNPITTGIEEGGSIWIGENAVLDAAGRAYVAKDARGGIYGQVLSGGEVVLGSLDSSPMSSNNLYDLNNLFIMVRDGAVIDISGTRSELDLGQGQPTRVASDGGSLEMRSKSGIVFDGELRAEAGGEGASGGSLEVMLESMFFGTLTPDQRYTVPRIITLSQDDAGADLLEDLAPGQDSESLAFGRARFAVDELTDSGVDHLSLWSRDAILFEGDTRVALDGSLSLTAATLAASPETPDIQVDLVAPYVQLGGRTEDPLFDSYNGLISFLEYDQNIPLSTRTSDASRFTVSADLIDLGEGELTFGAHGTYDIEGGIFGSQTETLDLPGFARVDFDSQGDIRLNNASIATGQEFNFIAERVYATTHSDNAIQVGLGPEGRNGDPLAGAVLRFQRRGEGRPDTPLSVFGSISLQAPRIEQGGALFAPLGAIVMGSGNFSHLAFPYAPNPGPVGYFSDVNTEVLLREGSITSISASGLVLPYGATLDGRKYEYGGEEVDYNGATGNGDYQDDRLRGGIRFDAGNLVAEEGAVLDVSAGGELRGQGFVSGQGGSVDILNTVLANAAPWHADNGDARVYAILPGLKDRQAPLDPALANHPEVGRQITIGEGVAGLPAGTYTLLPAEYALMPGGYRVELGDRADLHDTGVNPIRGSGLYQAPVTLSNSLSGFSSGVPLWASVMAGDTVRGYAHYNETTLSQWVATRKAEFGDPGLMVPLVPEDVRAVEFNLGDADPAADQVFRFDGELRNAPMEGGRGGMVLFNGADYEVVAEGGARATDRVSLEDGALNALGATLLSLGTSQVDEFGALNANGTTVVRSGATLKAGAVILGGANASGDEVVVESGATLDTRGQVAAGWTGENGFLIQPQSGGNAAFLVVSNDLMQFGAAESQGSVRIEDGAALHSEGTVALLAPGGINIGDIDLSARDFLISMEDINIGTDEALARAETQGVLSDGWRLNQNILDGLLGLGELESFSLQAAGSINFFGPVTLDTHDPDTGESRAALRFVSPAIYGLGGDGDTATIRTDRFTWSGLGYTSGREGAPDWEVGSVAPGEVIAGGAGTGSGGFMVDANEVVFGFNGQAGDQTANATLDRLMLGFGDVTFQANERITSELYGGLSVYQHKNGDDTFSGGNLTLSAPVLTGQAGAEMAYRAGESLLVSRPDNAATVDPADLDLGAQLSLEGNNVRVEGSIIAPSGKVAIESIGDLMLADGGLINVAGRAVDFFDVTQYSFGGAVSLDSAEGDIQQAAGSRIDVSAPHSDAGKLEATAANGTVDLAGELVARDSEADPEGGGEGGTIRIKANTLPGFVALNQRLTEGGFDYLRGFETSEGDLTLGEEVRARHIEATANGGDLIVDGNLRAGGKYAGSLYLAAANNLRVENGATLDASGERLKLDSYGDPIEGSNRAIINLTSRDGRLVLGDNVTLDVSAGGENRGTIDLNARRLGEPGETSATGNDVAVDAGNNLTVNGAKRLSVNGFWTYDDAPIDPDNGKTQVITQEWLDKTKEDSEDGLDGVHEHSKDFINAALANEGLQQRLASLKAAVGDAFSLRPGVEIVSKSEDGNLRIDGDLDFSGYRYGPDVDEAVYGSGTAGVFVMRAGGDLEVNGSVTDGFKLPPNTPDSSYTLDFELEPGMLDSNGRLTQDFELPKELTLRPGWNIGSAETLPFDLTFTSQEYLQFDTNNTLPVDATLDRDLDLSRYGDALTLGADAYLPDGVTINEGGAFYTGTIPAGTVLSSATLPKGTVLGAGTYIGRLNLYVEPVMLSAGTPVAGFSVSKSDQWRSGEQIVLSAGAFLEEGFEVSSFVGDETVEQSIWPMASAMAPGSESWDLRFVSGAELASASSRSTRALPARGDLILDNDYLVRTHEGDTEATQGLSVIRTGTGDLELIAGGNYRQNSRFGVYTAGTAVEGAPALGAERNEEGTVLPSDYALYEDAAAAATALINTGGGNVLLKAGGDIQGYQSNGGTDHWLWAASDTEAGNQQVWGINTGNYISDDDVLNLMGFDGIGTLGGGNLTVTADGDVGAYTRDGADPIGGIFLMVGGAGWVDGDGQRHTHGGGDLRLDVAGTLDPVFLVDSLDQGGVANLRGDVQVRAKALGDLWRTYDVNSINTDPRPDDELLPVDKNLFGGLRLVLGDARASVYSHGDALLNVQDPSRNGVALQTDRTEVALVSAGGDIGVGASGGGGNLPARFSVMAAGGSVYGNANSASRNTDSLISDVSSDGWLEFLAGDAIHDLGLSTVYDASLSGKEVTPARFYAREGDIYQLYYGYYGERGGSGVLENIAGRPAHVRAGRDIVEYGGGTPGLAESALGHYSPTDVSVIEAGRDLIQINTKVVGPGTLELTAGRSVYQGSRGWIRSVGPFSGDANSGGADIVINAGMGAAGPDYQAIIDAYLNPANLADPDRPLGDQPGKVARTYEQELENWLTARYGDAALEGEEPLAYFQALAPEQQRIFLRDVYYTELREGGREYNDPDGDRYGSYLRGRRMIETLLPGMDSEKGTSEYQGDVTMFVSEEDNPDNIRRTGLVRTEGGGDIQMLVPGGDLIIGLESVTPGDGGNGILTQGSGDIQLFTQGDVALGLSRIFTTYGGDIFAWTNAGDINAGRGAKTTLVYTPPRRVYDDLGNLTLSPVTPTTGAGIATLAPIPEVPPGDIDLIAPLGVIDAGEAGIRVSGNVNVAALQVVNAENIQVQGESSGLPAVASVNVGALTNATNAANSAVQAAEQVSRGNRDRPSVITVEILGYGEERLVPEQDRSAGATDYRPDGAVRVLGAGALDARQSAELTEAERRSLKKL</sequence>
<evidence type="ECO:0000313" key="6">
    <source>
        <dbReference type="EMBL" id="MBF5055960.1"/>
    </source>
</evidence>
<dbReference type="InterPro" id="IPR021026">
    <property type="entry name" value="Filamn_hemagglutn_DUF3739"/>
</dbReference>
<dbReference type="InterPro" id="IPR008638">
    <property type="entry name" value="FhaB/CdiA-like_TPS"/>
</dbReference>
<dbReference type="NCBIfam" id="TIGR01901">
    <property type="entry name" value="adhes_NPXG"/>
    <property type="match status" value="1"/>
</dbReference>
<evidence type="ECO:0000256" key="2">
    <source>
        <dbReference type="ARBA" id="ARBA00022525"/>
    </source>
</evidence>
<accession>A0ABS0ARR3</accession>
<evidence type="ECO:0000259" key="5">
    <source>
        <dbReference type="SMART" id="SM00912"/>
    </source>
</evidence>
<protein>
    <submittedName>
        <fullName evidence="6">Filamentous hemagglutinin-like protein</fullName>
    </submittedName>
</protein>
<name>A0ABS0ARR3_9GAMM</name>
<dbReference type="SMART" id="SM00912">
    <property type="entry name" value="Haemagg_act"/>
    <property type="match status" value="1"/>
</dbReference>
<keyword evidence="7" id="KW-1185">Reference proteome</keyword>